<dbReference type="InterPro" id="IPR012337">
    <property type="entry name" value="RNaseH-like_sf"/>
</dbReference>
<reference evidence="3 4" key="1">
    <citation type="submission" date="2006-10" db="EMBL/GenBank/DDBJ databases">
        <title>The Genome Sequence of Batrachochytrium dendrobatidis JEL423.</title>
        <authorList>
            <consortium name="The Broad Institute Genome Sequencing Platform"/>
            <person name="Birren B."/>
            <person name="Lander E."/>
            <person name="Galagan J."/>
            <person name="Cuomo C."/>
            <person name="Devon K."/>
            <person name="Jaffe D."/>
            <person name="Butler J."/>
            <person name="Alvarez P."/>
            <person name="Gnerre S."/>
            <person name="Grabherr M."/>
            <person name="Kleber M."/>
            <person name="Mauceli E."/>
            <person name="Brockman W."/>
            <person name="Young S."/>
            <person name="LaButti K."/>
            <person name="Sykes S."/>
            <person name="DeCaprio D."/>
            <person name="Crawford M."/>
            <person name="Koehrsen M."/>
            <person name="Engels R."/>
            <person name="Montgomery P."/>
            <person name="Pearson M."/>
            <person name="Howarth C."/>
            <person name="Larson L."/>
            <person name="White J."/>
            <person name="O'Leary S."/>
            <person name="Kodira C."/>
            <person name="Zeng Q."/>
            <person name="Yandava C."/>
            <person name="Alvarado L."/>
            <person name="Longcore J."/>
            <person name="James T."/>
        </authorList>
    </citation>
    <scope>NUCLEOTIDE SEQUENCE [LARGE SCALE GENOMIC DNA]</scope>
    <source>
        <strain evidence="3 4">JEL423</strain>
    </source>
</reference>
<dbReference type="OrthoDB" id="414075at2759"/>
<dbReference type="Gene3D" id="3.30.420.10">
    <property type="entry name" value="Ribonuclease H-like superfamily/Ribonuclease H"/>
    <property type="match status" value="1"/>
</dbReference>
<evidence type="ECO:0008006" key="5">
    <source>
        <dbReference type="Google" id="ProtNLM"/>
    </source>
</evidence>
<dbReference type="GO" id="GO:0034472">
    <property type="term" value="P:snRNA 3'-end processing"/>
    <property type="evidence" value="ECO:0007669"/>
    <property type="project" value="TreeGrafter"/>
</dbReference>
<dbReference type="eggNOG" id="KOG1990">
    <property type="taxonomic scope" value="Eukaryota"/>
</dbReference>
<dbReference type="Pfam" id="PF04857">
    <property type="entry name" value="CAF1"/>
    <property type="match status" value="2"/>
</dbReference>
<proteinExistence type="inferred from homology"/>
<feature type="compositionally biased region" description="Basic and acidic residues" evidence="2">
    <location>
        <begin position="366"/>
        <end position="378"/>
    </location>
</feature>
<dbReference type="GO" id="GO:0000175">
    <property type="term" value="F:3'-5'-RNA exonuclease activity"/>
    <property type="evidence" value="ECO:0007669"/>
    <property type="project" value="TreeGrafter"/>
</dbReference>
<dbReference type="GO" id="GO:0017069">
    <property type="term" value="F:snRNA binding"/>
    <property type="evidence" value="ECO:0007669"/>
    <property type="project" value="TreeGrafter"/>
</dbReference>
<name>A0A177WCF4_BATDL</name>
<dbReference type="SUPFAM" id="SSF53098">
    <property type="entry name" value="Ribonuclease H-like"/>
    <property type="match status" value="1"/>
</dbReference>
<protein>
    <recommendedName>
        <fullName evidence="5">C3H1-type domain-containing protein</fullName>
    </recommendedName>
</protein>
<accession>A0A177WCF4</accession>
<dbReference type="PANTHER" id="PTHR15092">
    <property type="entry name" value="POLY A -SPECIFIC RIBONUCLEASE/TARGET OF EGR1, MEMBER 1"/>
    <property type="match status" value="1"/>
</dbReference>
<dbReference type="Proteomes" id="UP000077115">
    <property type="component" value="Unassembled WGS sequence"/>
</dbReference>
<reference evidence="3 4" key="2">
    <citation type="submission" date="2016-05" db="EMBL/GenBank/DDBJ databases">
        <title>Lineage-specific infection strategies underlie the spectrum of fungal disease in amphibians.</title>
        <authorList>
            <person name="Cuomo C.A."/>
            <person name="Farrer R.A."/>
            <person name="James T."/>
            <person name="Longcore J."/>
            <person name="Birren B."/>
        </authorList>
    </citation>
    <scope>NUCLEOTIDE SEQUENCE [LARGE SCALE GENOMIC DNA]</scope>
    <source>
        <strain evidence="3 4">JEL423</strain>
    </source>
</reference>
<evidence type="ECO:0000256" key="2">
    <source>
        <dbReference type="SAM" id="MobiDB-lite"/>
    </source>
</evidence>
<dbReference type="STRING" id="403673.A0A177WCF4"/>
<dbReference type="InterPro" id="IPR051181">
    <property type="entry name" value="CAF1_poly(A)_ribonucleases"/>
</dbReference>
<dbReference type="EMBL" id="DS022301">
    <property type="protein sequence ID" value="OAJ37778.1"/>
    <property type="molecule type" value="Genomic_DNA"/>
</dbReference>
<comment type="similarity">
    <text evidence="1">Belongs to the CAF1 family.</text>
</comment>
<dbReference type="GO" id="GO:0015030">
    <property type="term" value="C:Cajal body"/>
    <property type="evidence" value="ECO:0007669"/>
    <property type="project" value="TreeGrafter"/>
</dbReference>
<evidence type="ECO:0000313" key="4">
    <source>
        <dbReference type="Proteomes" id="UP000077115"/>
    </source>
</evidence>
<evidence type="ECO:0000313" key="3">
    <source>
        <dbReference type="EMBL" id="OAJ37778.1"/>
    </source>
</evidence>
<gene>
    <name evidence="3" type="ORF">BDEG_21770</name>
</gene>
<feature type="compositionally biased region" description="Polar residues" evidence="2">
    <location>
        <begin position="393"/>
        <end position="402"/>
    </location>
</feature>
<dbReference type="AlphaFoldDB" id="A0A177WCF4"/>
<evidence type="ECO:0000256" key="1">
    <source>
        <dbReference type="ARBA" id="ARBA00008372"/>
    </source>
</evidence>
<organism evidence="3 4">
    <name type="scientific">Batrachochytrium dendrobatidis (strain JEL423)</name>
    <dbReference type="NCBI Taxonomy" id="403673"/>
    <lineage>
        <taxon>Eukaryota</taxon>
        <taxon>Fungi</taxon>
        <taxon>Fungi incertae sedis</taxon>
        <taxon>Chytridiomycota</taxon>
        <taxon>Chytridiomycota incertae sedis</taxon>
        <taxon>Chytridiomycetes</taxon>
        <taxon>Rhizophydiales</taxon>
        <taxon>Rhizophydiales incertae sedis</taxon>
        <taxon>Batrachochytrium</taxon>
    </lineage>
</organism>
<sequence length="497" mass="56058">MTATLLSFNVVNRHNLSTLSLTINHILSRAHHVALDAEFTGLGDPQLTRQRVLSVEILGFKSLSKHLMALNPNVNIEDRYRELANVARTHALVAFGLSIFEQPDPKHHPEQFTVNTFQFTMLSCKEHRVNPSSLAFLAEHKFDFNDQISNGIPYMPGNDIAGETDSGLNAIMRSILNQIIIGKIPTVVHNGLLDSMFVYQSFYAELPKDLTMFIADLNGMFRGGIYDTKYVSEFVTRESRTFLSYLFRKYERIQLQRQKANAPPYLTLAVKNRIQHKYTLTTSTLAELGLVSNPTASNKAGGKNKSQKAKNMYVSNRPYCEQYAAHGFCSLYSACAKSHDLDMILDWEEKDIAAAHGGQKVLLEKADNTATTKSEKDRHSKKKRKIDTVNDAKIQSEQTPNLASLATETVSEKLVDSSPKPPVGPAPIFETYHSACFDAYMTGFIFCHQCLECPNLMKEHGDRLYLIGKDMPIRVEKSIYTKTSQQHQDKMKRLKLV</sequence>
<feature type="region of interest" description="Disordered" evidence="2">
    <location>
        <begin position="366"/>
        <end position="402"/>
    </location>
</feature>
<dbReference type="PANTHER" id="PTHR15092:SF37">
    <property type="entry name" value="TARGET OF EGR1 PROTEIN 1"/>
    <property type="match status" value="1"/>
</dbReference>
<dbReference type="InterPro" id="IPR036397">
    <property type="entry name" value="RNaseH_sf"/>
</dbReference>
<dbReference type="VEuPathDB" id="FungiDB:BDEG_21770"/>
<dbReference type="InterPro" id="IPR006941">
    <property type="entry name" value="RNase_CAF1"/>
</dbReference>